<evidence type="ECO:0000256" key="3">
    <source>
        <dbReference type="ARBA" id="ARBA00022475"/>
    </source>
</evidence>
<evidence type="ECO:0000256" key="5">
    <source>
        <dbReference type="ARBA" id="ARBA00022840"/>
    </source>
</evidence>
<dbReference type="Proteomes" id="UP000635606">
    <property type="component" value="Unassembled WGS sequence"/>
</dbReference>
<evidence type="ECO:0000256" key="1">
    <source>
        <dbReference type="ARBA" id="ARBA00004202"/>
    </source>
</evidence>
<keyword evidence="8" id="KW-0046">Antibiotic resistance</keyword>
<evidence type="ECO:0000256" key="4">
    <source>
        <dbReference type="ARBA" id="ARBA00022741"/>
    </source>
</evidence>
<comment type="subcellular location">
    <subcellularLocation>
        <location evidence="1">Cell membrane</location>
        <topology evidence="1">Peripheral membrane protein</topology>
    </subcellularLocation>
</comment>
<dbReference type="InterPro" id="IPR003593">
    <property type="entry name" value="AAA+_ATPase"/>
</dbReference>
<dbReference type="FunFam" id="3.40.50.300:FF:000589">
    <property type="entry name" value="ABC transporter, ATP-binding subunit"/>
    <property type="match status" value="1"/>
</dbReference>
<dbReference type="InterPro" id="IPR003439">
    <property type="entry name" value="ABC_transporter-like_ATP-bd"/>
</dbReference>
<dbReference type="SMART" id="SM00382">
    <property type="entry name" value="AAA"/>
    <property type="match status" value="1"/>
</dbReference>
<feature type="domain" description="ABC transporter" evidence="9">
    <location>
        <begin position="148"/>
        <end position="373"/>
    </location>
</feature>
<dbReference type="PROSITE" id="PS50893">
    <property type="entry name" value="ABC_TRANSPORTER_2"/>
    <property type="match status" value="1"/>
</dbReference>
<evidence type="ECO:0000256" key="7">
    <source>
        <dbReference type="ARBA" id="ARBA00023136"/>
    </source>
</evidence>
<dbReference type="InterPro" id="IPR050763">
    <property type="entry name" value="ABC_transporter_ATP-binding"/>
</dbReference>
<keyword evidence="3" id="KW-1003">Cell membrane</keyword>
<evidence type="ECO:0000313" key="11">
    <source>
        <dbReference type="Proteomes" id="UP000635606"/>
    </source>
</evidence>
<evidence type="ECO:0000256" key="6">
    <source>
        <dbReference type="ARBA" id="ARBA00022967"/>
    </source>
</evidence>
<dbReference type="GO" id="GO:0016887">
    <property type="term" value="F:ATP hydrolysis activity"/>
    <property type="evidence" value="ECO:0007669"/>
    <property type="project" value="InterPro"/>
</dbReference>
<dbReference type="Pfam" id="PF00005">
    <property type="entry name" value="ABC_tran"/>
    <property type="match status" value="1"/>
</dbReference>
<accession>A0A8J4EKG4</accession>
<evidence type="ECO:0000259" key="9">
    <source>
        <dbReference type="PROSITE" id="PS50893"/>
    </source>
</evidence>
<gene>
    <name evidence="10" type="ORF">Voc01_102590</name>
</gene>
<dbReference type="GO" id="GO:0005886">
    <property type="term" value="C:plasma membrane"/>
    <property type="evidence" value="ECO:0007669"/>
    <property type="project" value="UniProtKB-SubCell"/>
</dbReference>
<keyword evidence="7" id="KW-0472">Membrane</keyword>
<proteinExistence type="predicted"/>
<organism evidence="10 11">
    <name type="scientific">Virgisporangium ochraceum</name>
    <dbReference type="NCBI Taxonomy" id="65505"/>
    <lineage>
        <taxon>Bacteria</taxon>
        <taxon>Bacillati</taxon>
        <taxon>Actinomycetota</taxon>
        <taxon>Actinomycetes</taxon>
        <taxon>Micromonosporales</taxon>
        <taxon>Micromonosporaceae</taxon>
        <taxon>Virgisporangium</taxon>
    </lineage>
</organism>
<keyword evidence="4" id="KW-0547">Nucleotide-binding</keyword>
<evidence type="ECO:0000256" key="8">
    <source>
        <dbReference type="ARBA" id="ARBA00023251"/>
    </source>
</evidence>
<dbReference type="GO" id="GO:0005524">
    <property type="term" value="F:ATP binding"/>
    <property type="evidence" value="ECO:0007669"/>
    <property type="project" value="UniProtKB-KW"/>
</dbReference>
<dbReference type="SUPFAM" id="SSF52540">
    <property type="entry name" value="P-loop containing nucleoside triphosphate hydrolases"/>
    <property type="match status" value="1"/>
</dbReference>
<protein>
    <recommendedName>
        <fullName evidence="9">ABC transporter domain-containing protein</fullName>
    </recommendedName>
</protein>
<sequence>MNTSVRGTAAPATERDVAGAVRTLIDRLDGELRHPDLSPPLRGLAVRGVTLATGWSIDTWRERVDGWYAAAEKPGGHTDTGEWVKRLRKLRSFLATAGRESRHLDADAAADPQARALFGEEGQDVVTTAIDWLTAAGPPDTGPAAAAVVVTDLHKRYGDVTAVDGVSLTIPTGRIFGLLGPNSAGKTTLLECVEGIRTPDSGEVTVLGLRHATSARDIRTRTGIQLQQTGFYDLLTLRETLDLYASFYPRPVDVDALMTRLNIRDKAKTLVKDLSGGIHQRLSLGVALVNDPELVFLDEPTTGLDPQARRVIWDVVRTLRDDGRTVVLTTHYMDEAEQLCDTVAIMTAGRIRVQGSPAGLIARHVGDSVVELAPAAGFDAAAARALPGVRGCVTQGDRFVLRSDDPAALLRTILALPDAPVEARIRRGTLEDVFLAIAETGEPA</sequence>
<keyword evidence="11" id="KW-1185">Reference proteome</keyword>
<dbReference type="AlphaFoldDB" id="A0A8J4EKG4"/>
<dbReference type="InterPro" id="IPR027417">
    <property type="entry name" value="P-loop_NTPase"/>
</dbReference>
<evidence type="ECO:0000313" key="10">
    <source>
        <dbReference type="EMBL" id="GIJ75342.1"/>
    </source>
</evidence>
<keyword evidence="2" id="KW-0813">Transport</keyword>
<dbReference type="CDD" id="cd03230">
    <property type="entry name" value="ABC_DR_subfamily_A"/>
    <property type="match status" value="1"/>
</dbReference>
<dbReference type="Gene3D" id="3.40.50.300">
    <property type="entry name" value="P-loop containing nucleotide triphosphate hydrolases"/>
    <property type="match status" value="1"/>
</dbReference>
<name>A0A8J4EKG4_9ACTN</name>
<dbReference type="EMBL" id="BOPH01000155">
    <property type="protein sequence ID" value="GIJ75342.1"/>
    <property type="molecule type" value="Genomic_DNA"/>
</dbReference>
<dbReference type="PANTHER" id="PTHR42711">
    <property type="entry name" value="ABC TRANSPORTER ATP-BINDING PROTEIN"/>
    <property type="match status" value="1"/>
</dbReference>
<comment type="caution">
    <text evidence="10">The sequence shown here is derived from an EMBL/GenBank/DDBJ whole genome shotgun (WGS) entry which is preliminary data.</text>
</comment>
<evidence type="ECO:0000256" key="2">
    <source>
        <dbReference type="ARBA" id="ARBA00022448"/>
    </source>
</evidence>
<reference evidence="10" key="1">
    <citation type="submission" date="2021-01" db="EMBL/GenBank/DDBJ databases">
        <title>Whole genome shotgun sequence of Virgisporangium ochraceum NBRC 16418.</title>
        <authorList>
            <person name="Komaki H."/>
            <person name="Tamura T."/>
        </authorList>
    </citation>
    <scope>NUCLEOTIDE SEQUENCE</scope>
    <source>
        <strain evidence="10">NBRC 16418</strain>
    </source>
</reference>
<keyword evidence="6" id="KW-1278">Translocase</keyword>
<dbReference type="GO" id="GO:0046677">
    <property type="term" value="P:response to antibiotic"/>
    <property type="evidence" value="ECO:0007669"/>
    <property type="project" value="UniProtKB-KW"/>
</dbReference>
<keyword evidence="5" id="KW-0067">ATP-binding</keyword>
<dbReference type="PANTHER" id="PTHR42711:SF16">
    <property type="entry name" value="ABC TRANSPORTER ATP-BINDING PROTEIN"/>
    <property type="match status" value="1"/>
</dbReference>